<keyword evidence="7" id="KW-0067">ATP-binding</keyword>
<dbReference type="InterPro" id="IPR036097">
    <property type="entry name" value="HisK_dim/P_sf"/>
</dbReference>
<dbReference type="EC" id="2.7.13.3" evidence="2"/>
<dbReference type="Pfam" id="PF00512">
    <property type="entry name" value="HisKA"/>
    <property type="match status" value="1"/>
</dbReference>
<dbReference type="InterPro" id="IPR005467">
    <property type="entry name" value="His_kinase_dom"/>
</dbReference>
<protein>
    <recommendedName>
        <fullName evidence="2">histidine kinase</fullName>
        <ecNumber evidence="2">2.7.13.3</ecNumber>
    </recommendedName>
</protein>
<evidence type="ECO:0000256" key="3">
    <source>
        <dbReference type="ARBA" id="ARBA00022553"/>
    </source>
</evidence>
<evidence type="ECO:0000256" key="4">
    <source>
        <dbReference type="ARBA" id="ARBA00022679"/>
    </source>
</evidence>
<name>A0A511VDV0_9BACL</name>
<feature type="domain" description="Histidine kinase" evidence="9">
    <location>
        <begin position="24"/>
        <end position="234"/>
    </location>
</feature>
<dbReference type="SMART" id="SM00388">
    <property type="entry name" value="HisKA"/>
    <property type="match status" value="1"/>
</dbReference>
<keyword evidence="4" id="KW-0808">Transferase</keyword>
<dbReference type="InterPro" id="IPR003661">
    <property type="entry name" value="HisK_dim/P_dom"/>
</dbReference>
<keyword evidence="8" id="KW-0902">Two-component regulatory system</keyword>
<dbReference type="PANTHER" id="PTHR43065:SF10">
    <property type="entry name" value="PEROXIDE STRESS-ACTIVATED HISTIDINE KINASE MAK3"/>
    <property type="match status" value="1"/>
</dbReference>
<dbReference type="Pfam" id="PF02518">
    <property type="entry name" value="HATPase_c"/>
    <property type="match status" value="1"/>
</dbReference>
<dbReference type="InterPro" id="IPR004358">
    <property type="entry name" value="Sig_transdc_His_kin-like_C"/>
</dbReference>
<evidence type="ECO:0000256" key="2">
    <source>
        <dbReference type="ARBA" id="ARBA00012438"/>
    </source>
</evidence>
<dbReference type="Gene3D" id="1.10.287.130">
    <property type="match status" value="1"/>
</dbReference>
<proteinExistence type="predicted"/>
<evidence type="ECO:0000259" key="9">
    <source>
        <dbReference type="PROSITE" id="PS50109"/>
    </source>
</evidence>
<evidence type="ECO:0000256" key="5">
    <source>
        <dbReference type="ARBA" id="ARBA00022741"/>
    </source>
</evidence>
<organism evidence="10 11">
    <name type="scientific">Aneurinibacillus danicus</name>
    <dbReference type="NCBI Taxonomy" id="267746"/>
    <lineage>
        <taxon>Bacteria</taxon>
        <taxon>Bacillati</taxon>
        <taxon>Bacillota</taxon>
        <taxon>Bacilli</taxon>
        <taxon>Bacillales</taxon>
        <taxon>Paenibacillaceae</taxon>
        <taxon>Aneurinibacillus group</taxon>
        <taxon>Aneurinibacillus</taxon>
    </lineage>
</organism>
<gene>
    <name evidence="10" type="ORF">ADA01nite_40710</name>
</gene>
<dbReference type="Gene3D" id="3.30.565.10">
    <property type="entry name" value="Histidine kinase-like ATPase, C-terminal domain"/>
    <property type="match status" value="1"/>
</dbReference>
<dbReference type="RefSeq" id="WP_146812248.1">
    <property type="nucleotide sequence ID" value="NZ_BJXX01000205.1"/>
</dbReference>
<dbReference type="PROSITE" id="PS50109">
    <property type="entry name" value="HIS_KIN"/>
    <property type="match status" value="1"/>
</dbReference>
<comment type="catalytic activity">
    <reaction evidence="1">
        <text>ATP + protein L-histidine = ADP + protein N-phospho-L-histidine.</text>
        <dbReference type="EC" id="2.7.13.3"/>
    </reaction>
</comment>
<dbReference type="PRINTS" id="PR00344">
    <property type="entry name" value="BCTRLSENSOR"/>
</dbReference>
<keyword evidence="11" id="KW-1185">Reference proteome</keyword>
<dbReference type="SUPFAM" id="SSF55874">
    <property type="entry name" value="ATPase domain of HSP90 chaperone/DNA topoisomerase II/histidine kinase"/>
    <property type="match status" value="1"/>
</dbReference>
<dbReference type="SUPFAM" id="SSF47384">
    <property type="entry name" value="Homodimeric domain of signal transducing histidine kinase"/>
    <property type="match status" value="1"/>
</dbReference>
<dbReference type="OrthoDB" id="9759607at2"/>
<keyword evidence="3" id="KW-0597">Phosphoprotein</keyword>
<dbReference type="AlphaFoldDB" id="A0A511VDV0"/>
<evidence type="ECO:0000256" key="6">
    <source>
        <dbReference type="ARBA" id="ARBA00022777"/>
    </source>
</evidence>
<dbReference type="Proteomes" id="UP000321157">
    <property type="component" value="Unassembled WGS sequence"/>
</dbReference>
<evidence type="ECO:0000256" key="7">
    <source>
        <dbReference type="ARBA" id="ARBA00022840"/>
    </source>
</evidence>
<evidence type="ECO:0000256" key="8">
    <source>
        <dbReference type="ARBA" id="ARBA00023012"/>
    </source>
</evidence>
<dbReference type="PANTHER" id="PTHR43065">
    <property type="entry name" value="SENSOR HISTIDINE KINASE"/>
    <property type="match status" value="1"/>
</dbReference>
<dbReference type="EMBL" id="BJXX01000205">
    <property type="protein sequence ID" value="GEN36611.1"/>
    <property type="molecule type" value="Genomic_DNA"/>
</dbReference>
<dbReference type="InterPro" id="IPR003594">
    <property type="entry name" value="HATPase_dom"/>
</dbReference>
<evidence type="ECO:0000313" key="10">
    <source>
        <dbReference type="EMBL" id="GEN36611.1"/>
    </source>
</evidence>
<dbReference type="GO" id="GO:0000155">
    <property type="term" value="F:phosphorelay sensor kinase activity"/>
    <property type="evidence" value="ECO:0007669"/>
    <property type="project" value="InterPro"/>
</dbReference>
<dbReference type="CDD" id="cd00082">
    <property type="entry name" value="HisKA"/>
    <property type="match status" value="1"/>
</dbReference>
<accession>A0A511VDV0</accession>
<keyword evidence="6" id="KW-0418">Kinase</keyword>
<evidence type="ECO:0000313" key="11">
    <source>
        <dbReference type="Proteomes" id="UP000321157"/>
    </source>
</evidence>
<comment type="caution">
    <text evidence="10">The sequence shown here is derived from an EMBL/GenBank/DDBJ whole genome shotgun (WGS) entry which is preliminary data.</text>
</comment>
<evidence type="ECO:0000256" key="1">
    <source>
        <dbReference type="ARBA" id="ARBA00000085"/>
    </source>
</evidence>
<dbReference type="InterPro" id="IPR036890">
    <property type="entry name" value="HATPase_C_sf"/>
</dbReference>
<sequence>MNEFTCKEEIEEERLPFIGNVGMKLAHEIRNPLMTVRGYLQYFLETEGAEKEKLDIVLNILIPEIDRANKFISDFLLFSRPFTPQRQYTYINHLVQEFRYLVLRQLMVQNTDIILDLSPDLNKYPLYIDAAQIAQVMLSLFLNSIEAKEKPTMCITIQTKVSDETAYVCFKDDGKGMDAYILSQAFNPFFSAKEVGMGLGLPVSQKIIAMHGGTINIRSRKGRGTAVTFTLPYS</sequence>
<dbReference type="GO" id="GO:0005524">
    <property type="term" value="F:ATP binding"/>
    <property type="evidence" value="ECO:0007669"/>
    <property type="project" value="UniProtKB-KW"/>
</dbReference>
<reference evidence="10 11" key="1">
    <citation type="submission" date="2019-07" db="EMBL/GenBank/DDBJ databases">
        <title>Whole genome shotgun sequence of Aneurinibacillus danicus NBRC 102444.</title>
        <authorList>
            <person name="Hosoyama A."/>
            <person name="Uohara A."/>
            <person name="Ohji S."/>
            <person name="Ichikawa N."/>
        </authorList>
    </citation>
    <scope>NUCLEOTIDE SEQUENCE [LARGE SCALE GENOMIC DNA]</scope>
    <source>
        <strain evidence="10 11">NBRC 102444</strain>
    </source>
</reference>
<dbReference type="SMART" id="SM00387">
    <property type="entry name" value="HATPase_c"/>
    <property type="match status" value="1"/>
</dbReference>
<keyword evidence="5" id="KW-0547">Nucleotide-binding</keyword>